<dbReference type="PANTHER" id="PTHR13132:SF29">
    <property type="entry name" value="ALPHA-(1,6)-FUCOSYLTRANSFERASE"/>
    <property type="match status" value="1"/>
</dbReference>
<protein>
    <recommendedName>
        <fullName evidence="3">Glycosyl transferase family 11</fullName>
    </recommendedName>
</protein>
<accession>A0A348AG83</accession>
<dbReference type="CDD" id="cd11296">
    <property type="entry name" value="O-FucT_like"/>
    <property type="match status" value="1"/>
</dbReference>
<proteinExistence type="predicted"/>
<gene>
    <name evidence="1" type="ORF">MAMMFC1_00729</name>
</gene>
<reference evidence="1 2" key="1">
    <citation type="journal article" date="2018" name="Int. J. Syst. Evol. Microbiol.">
        <title>Methylomusa anaerophila gen. nov., sp. nov., an anaerobic methanol-utilizing bacterium isolated from a microbial fuel cell.</title>
        <authorList>
            <person name="Amano N."/>
            <person name="Yamamuro A."/>
            <person name="Miyahara M."/>
            <person name="Kouzuma A."/>
            <person name="Abe T."/>
            <person name="Watanabe K."/>
        </authorList>
    </citation>
    <scope>NUCLEOTIDE SEQUENCE [LARGE SCALE GENOMIC DNA]</scope>
    <source>
        <strain evidence="1 2">MMFC1</strain>
    </source>
</reference>
<dbReference type="PANTHER" id="PTHR13132">
    <property type="entry name" value="ALPHA- 1,6 -FUCOSYLTRANSFERASE"/>
    <property type="match status" value="1"/>
</dbReference>
<name>A0A348AG83_9FIRM</name>
<organism evidence="1 2">
    <name type="scientific">Methylomusa anaerophila</name>
    <dbReference type="NCBI Taxonomy" id="1930071"/>
    <lineage>
        <taxon>Bacteria</taxon>
        <taxon>Bacillati</taxon>
        <taxon>Bacillota</taxon>
        <taxon>Negativicutes</taxon>
        <taxon>Selenomonadales</taxon>
        <taxon>Sporomusaceae</taxon>
        <taxon>Methylomusa</taxon>
    </lineage>
</organism>
<evidence type="ECO:0008006" key="3">
    <source>
        <dbReference type="Google" id="ProtNLM"/>
    </source>
</evidence>
<sequence>MQEMQRNSGFLLIKCWGCGFWSDMEHVVGHLLIAELLDRYPVVYWGPESRYGGTEGINAFEHFFLPVSAYSITDLTRAGLTYFPAMWNTKPLVEENPDRYIPDQYWPIDLMGIRRPETVIVSDRHIWPTEIMRFVPPGHPAYGLNHHDMYRYIFSKYIKLQPIVQLEAEYFLKTEMQTRPIVAVHVRGGDKIFENGNLWRINALYAKEIQNYLIAHPSASIFLLTDSEDILAEYKSLYGPKIIYTDCNRTVSGGLGVHVIPSNGYRKGVEILKDTLLALQCDAFIGNAHSNVSIVIRRLKAWQDGTIRLLGEQDLTE</sequence>
<dbReference type="AlphaFoldDB" id="A0A348AG83"/>
<evidence type="ECO:0000313" key="1">
    <source>
        <dbReference type="EMBL" id="BBB90081.1"/>
    </source>
</evidence>
<evidence type="ECO:0000313" key="2">
    <source>
        <dbReference type="Proteomes" id="UP000276437"/>
    </source>
</evidence>
<dbReference type="Proteomes" id="UP000276437">
    <property type="component" value="Chromosome"/>
</dbReference>
<dbReference type="GO" id="GO:0046921">
    <property type="term" value="F:alpha-(1-&gt;6)-fucosyltransferase activity"/>
    <property type="evidence" value="ECO:0007669"/>
    <property type="project" value="TreeGrafter"/>
</dbReference>
<dbReference type="GO" id="GO:0006487">
    <property type="term" value="P:protein N-linked glycosylation"/>
    <property type="evidence" value="ECO:0007669"/>
    <property type="project" value="TreeGrafter"/>
</dbReference>
<dbReference type="EMBL" id="AP018449">
    <property type="protein sequence ID" value="BBB90081.1"/>
    <property type="molecule type" value="Genomic_DNA"/>
</dbReference>
<dbReference type="RefSeq" id="WP_126306543.1">
    <property type="nucleotide sequence ID" value="NZ_AP018449.1"/>
</dbReference>
<dbReference type="Gene3D" id="3.40.50.11350">
    <property type="match status" value="1"/>
</dbReference>
<dbReference type="KEGG" id="mana:MAMMFC1_00729"/>
<dbReference type="OrthoDB" id="2020207at2"/>
<keyword evidence="2" id="KW-1185">Reference proteome</keyword>